<gene>
    <name evidence="11" type="ORF">QJS10_CPA16g01752</name>
</gene>
<dbReference type="FunFam" id="1.20.58.1040:FF:000001">
    <property type="entry name" value="Glucan endo-1,3-beta-glucosidase 4"/>
    <property type="match status" value="1"/>
</dbReference>
<dbReference type="Gene3D" id="3.20.20.80">
    <property type="entry name" value="Glycosidases"/>
    <property type="match status" value="1"/>
</dbReference>
<keyword evidence="12" id="KW-1185">Reference proteome</keyword>
<feature type="transmembrane region" description="Helical" evidence="8">
    <location>
        <begin position="61"/>
        <end position="88"/>
    </location>
</feature>
<dbReference type="PANTHER" id="PTHR31044">
    <property type="entry name" value="BETA-1,3 GLUCANASE"/>
    <property type="match status" value="1"/>
</dbReference>
<reference evidence="11" key="2">
    <citation type="submission" date="2023-06" db="EMBL/GenBank/DDBJ databases">
        <authorList>
            <person name="Ma L."/>
            <person name="Liu K.-W."/>
            <person name="Li Z."/>
            <person name="Hsiao Y.-Y."/>
            <person name="Qi Y."/>
            <person name="Fu T."/>
            <person name="Tang G."/>
            <person name="Zhang D."/>
            <person name="Sun W.-H."/>
            <person name="Liu D.-K."/>
            <person name="Li Y."/>
            <person name="Chen G.-Z."/>
            <person name="Liu X.-D."/>
            <person name="Liao X.-Y."/>
            <person name="Jiang Y.-T."/>
            <person name="Yu X."/>
            <person name="Hao Y."/>
            <person name="Huang J."/>
            <person name="Zhao X.-W."/>
            <person name="Ke S."/>
            <person name="Chen Y.-Y."/>
            <person name="Wu W.-L."/>
            <person name="Hsu J.-L."/>
            <person name="Lin Y.-F."/>
            <person name="Huang M.-D."/>
            <person name="Li C.-Y."/>
            <person name="Huang L."/>
            <person name="Wang Z.-W."/>
            <person name="Zhao X."/>
            <person name="Zhong W.-Y."/>
            <person name="Peng D.-H."/>
            <person name="Ahmad S."/>
            <person name="Lan S."/>
            <person name="Zhang J.-S."/>
            <person name="Tsai W.-C."/>
            <person name="Van De Peer Y."/>
            <person name="Liu Z.-J."/>
        </authorList>
    </citation>
    <scope>NUCLEOTIDE SEQUENCE</scope>
    <source>
        <strain evidence="11">CP</strain>
        <tissue evidence="11">Leaves</tissue>
    </source>
</reference>
<evidence type="ECO:0000313" key="11">
    <source>
        <dbReference type="EMBL" id="KAK1294915.1"/>
    </source>
</evidence>
<evidence type="ECO:0000256" key="6">
    <source>
        <dbReference type="ARBA" id="ARBA00023157"/>
    </source>
</evidence>
<reference evidence="11" key="1">
    <citation type="journal article" date="2023" name="Nat. Commun.">
        <title>Diploid and tetraploid genomes of Acorus and the evolution of monocots.</title>
        <authorList>
            <person name="Ma L."/>
            <person name="Liu K.W."/>
            <person name="Li Z."/>
            <person name="Hsiao Y.Y."/>
            <person name="Qi Y."/>
            <person name="Fu T."/>
            <person name="Tang G.D."/>
            <person name="Zhang D."/>
            <person name="Sun W.H."/>
            <person name="Liu D.K."/>
            <person name="Li Y."/>
            <person name="Chen G.Z."/>
            <person name="Liu X.D."/>
            <person name="Liao X.Y."/>
            <person name="Jiang Y.T."/>
            <person name="Yu X."/>
            <person name="Hao Y."/>
            <person name="Huang J."/>
            <person name="Zhao X.W."/>
            <person name="Ke S."/>
            <person name="Chen Y.Y."/>
            <person name="Wu W.L."/>
            <person name="Hsu J.L."/>
            <person name="Lin Y.F."/>
            <person name="Huang M.D."/>
            <person name="Li C.Y."/>
            <person name="Huang L."/>
            <person name="Wang Z.W."/>
            <person name="Zhao X."/>
            <person name="Zhong W.Y."/>
            <person name="Peng D.H."/>
            <person name="Ahmad S."/>
            <person name="Lan S."/>
            <person name="Zhang J.S."/>
            <person name="Tsai W.C."/>
            <person name="Van de Peer Y."/>
            <person name="Liu Z.J."/>
        </authorList>
    </citation>
    <scope>NUCLEOTIDE SEQUENCE</scope>
    <source>
        <strain evidence="11">CP</strain>
    </source>
</reference>
<evidence type="ECO:0000259" key="10">
    <source>
        <dbReference type="SMART" id="SM00768"/>
    </source>
</evidence>
<dbReference type="Proteomes" id="UP001180020">
    <property type="component" value="Unassembled WGS sequence"/>
</dbReference>
<evidence type="ECO:0000256" key="9">
    <source>
        <dbReference type="SAM" id="SignalP"/>
    </source>
</evidence>
<sequence length="626" mass="67351">MPLWAQTLLFTLFSFSLDSPYTFSNAHPKHCFFRDHIKTPICVSSKTTHSKSLSFSMAVKAIIRSLSFFFFFFLIHCFSFASGTLIGFSIDGRRRNTGDPPPPVIETLAFLRSNNIHPSHIRVSVDEIYKHKSYSGISVDLYMNGSDLSSRVSAVSWIRTHLMGAFQHMNINSITVSSDLIIQNHPHLLLPTLISIHSALKTLDLHHHLNLSVAVSLSRLENLHRTHNKSLFRILDYIRKSVSFITVNTIIDNQFNLGDQFIRSVVERAISVSTVLHSYKDLPLVLHVRTPVVSSGVGVSEFIDKTMNSIRKHPNLTEKLHGLFVEISPVEEIFHTSHRELLNMAPKTTAHDDLIVPPPTGFLPAVPITNPVTTPVTIPSTSPSPGIITVPSTNPVTVLPTNPLTPTTPITVPATNPMQPPITAPPITPILTPPPPPVLPVTNPTTAPVTNPVTGFPTPPPGVIPITAPPVTTAPPGLGGQNWCVARTGSLDSALQLALDYACGIGGADCSAIQQTGSCYNPNTLQNHASYAFNSYYQKNPVASSCDFGGTAMVVNTNPSSATCIYASSSPNAAVLNANNNTTNPGAPASSVFGSDSPIGNSSSVSASTGLQPLLSCALMTAWLII</sequence>
<dbReference type="InterPro" id="IPR044788">
    <property type="entry name" value="X8_dom_prot"/>
</dbReference>
<organism evidence="11 12">
    <name type="scientific">Acorus calamus</name>
    <name type="common">Sweet flag</name>
    <dbReference type="NCBI Taxonomy" id="4465"/>
    <lineage>
        <taxon>Eukaryota</taxon>
        <taxon>Viridiplantae</taxon>
        <taxon>Streptophyta</taxon>
        <taxon>Embryophyta</taxon>
        <taxon>Tracheophyta</taxon>
        <taxon>Spermatophyta</taxon>
        <taxon>Magnoliopsida</taxon>
        <taxon>Liliopsida</taxon>
        <taxon>Acoraceae</taxon>
        <taxon>Acorus</taxon>
    </lineage>
</organism>
<evidence type="ECO:0000256" key="7">
    <source>
        <dbReference type="ARBA" id="ARBA00023180"/>
    </source>
</evidence>
<keyword evidence="8" id="KW-0812">Transmembrane</keyword>
<evidence type="ECO:0000256" key="3">
    <source>
        <dbReference type="ARBA" id="ARBA00022622"/>
    </source>
</evidence>
<evidence type="ECO:0000256" key="5">
    <source>
        <dbReference type="ARBA" id="ARBA00023136"/>
    </source>
</evidence>
<keyword evidence="4 9" id="KW-0732">Signal</keyword>
<feature type="chain" id="PRO_5043339479" evidence="9">
    <location>
        <begin position="27"/>
        <end position="626"/>
    </location>
</feature>
<accession>A0AAV9D123</accession>
<dbReference type="SMART" id="SM00768">
    <property type="entry name" value="X8"/>
    <property type="match status" value="1"/>
</dbReference>
<dbReference type="AlphaFoldDB" id="A0AAV9D123"/>
<evidence type="ECO:0000256" key="4">
    <source>
        <dbReference type="ARBA" id="ARBA00022729"/>
    </source>
</evidence>
<dbReference type="GO" id="GO:0098552">
    <property type="term" value="C:side of membrane"/>
    <property type="evidence" value="ECO:0007669"/>
    <property type="project" value="UniProtKB-KW"/>
</dbReference>
<evidence type="ECO:0000256" key="8">
    <source>
        <dbReference type="SAM" id="Phobius"/>
    </source>
</evidence>
<dbReference type="GO" id="GO:0005886">
    <property type="term" value="C:plasma membrane"/>
    <property type="evidence" value="ECO:0007669"/>
    <property type="project" value="UniProtKB-SubCell"/>
</dbReference>
<feature type="domain" description="X8" evidence="10">
    <location>
        <begin position="482"/>
        <end position="566"/>
    </location>
</feature>
<evidence type="ECO:0000313" key="12">
    <source>
        <dbReference type="Proteomes" id="UP001180020"/>
    </source>
</evidence>
<protein>
    <submittedName>
        <fullName evidence="11">Glucan endo-1,3-beta-glucosidase 1</fullName>
    </submittedName>
</protein>
<dbReference type="PANTHER" id="PTHR31044:SF120">
    <property type="entry name" value="CARBOHYDRATE-BINDING X8 DOMAIN SUPERFAMILY PROTEIN"/>
    <property type="match status" value="1"/>
</dbReference>
<keyword evidence="2" id="KW-1003">Cell membrane</keyword>
<comment type="caution">
    <text evidence="11">The sequence shown here is derived from an EMBL/GenBank/DDBJ whole genome shotgun (WGS) entry which is preliminary data.</text>
</comment>
<dbReference type="GO" id="GO:0009506">
    <property type="term" value="C:plasmodesma"/>
    <property type="evidence" value="ECO:0007669"/>
    <property type="project" value="UniProtKB-ARBA"/>
</dbReference>
<proteinExistence type="predicted"/>
<keyword evidence="5 8" id="KW-0472">Membrane</keyword>
<feature type="signal peptide" evidence="9">
    <location>
        <begin position="1"/>
        <end position="26"/>
    </location>
</feature>
<dbReference type="Gene3D" id="1.20.58.1040">
    <property type="match status" value="1"/>
</dbReference>
<evidence type="ECO:0000256" key="2">
    <source>
        <dbReference type="ARBA" id="ARBA00022475"/>
    </source>
</evidence>
<keyword evidence="3" id="KW-0336">GPI-anchor</keyword>
<keyword evidence="3" id="KW-0449">Lipoprotein</keyword>
<comment type="subcellular location">
    <subcellularLocation>
        <location evidence="1">Cell membrane</location>
        <topology evidence="1">Lipid-anchor</topology>
        <topology evidence="1">GPI-anchor</topology>
    </subcellularLocation>
</comment>
<dbReference type="Pfam" id="PF07983">
    <property type="entry name" value="X8"/>
    <property type="match status" value="1"/>
</dbReference>
<dbReference type="InterPro" id="IPR012946">
    <property type="entry name" value="X8"/>
</dbReference>
<dbReference type="EMBL" id="JAUJYO010000016">
    <property type="protein sequence ID" value="KAK1294915.1"/>
    <property type="molecule type" value="Genomic_DNA"/>
</dbReference>
<keyword evidence="7" id="KW-0325">Glycoprotein</keyword>
<keyword evidence="8" id="KW-1133">Transmembrane helix</keyword>
<evidence type="ECO:0000256" key="1">
    <source>
        <dbReference type="ARBA" id="ARBA00004609"/>
    </source>
</evidence>
<keyword evidence="6" id="KW-1015">Disulfide bond</keyword>
<name>A0AAV9D123_ACOCL</name>